<comment type="subunit">
    <text evidence="9">Component of the axonemal radial spoke complex 1 (RS1), at least composed of spoke head proteins RSPH1, RSPH3, RSPH9 and the cilia-specific component RSPH4A or sperm-specific component RSPH6A, spoke stalk proteins RSPH14, DNAJB13, DYDC1, ROPN1L and NME5, and the anchor protein IQUB. Interacts with SH3GL3.</text>
</comment>
<proteinExistence type="inferred from homology"/>
<keyword evidence="3" id="KW-0963">Cytoplasm</keyword>
<evidence type="ECO:0000256" key="7">
    <source>
        <dbReference type="ARBA" id="ARBA00023273"/>
    </source>
</evidence>
<dbReference type="eggNOG" id="ENOG502S3U3">
    <property type="taxonomic scope" value="Eukaryota"/>
</dbReference>
<dbReference type="GeneTree" id="ENSGT00940000161631"/>
<dbReference type="AlphaFoldDB" id="W5N4C8"/>
<dbReference type="CTD" id="84332"/>
<keyword evidence="6" id="KW-0206">Cytoskeleton</keyword>
<dbReference type="RefSeq" id="XP_015203159.1">
    <property type="nucleotide sequence ID" value="XM_015347673.2"/>
</dbReference>
<dbReference type="HOGENOM" id="CLU_1119864_0_0_1"/>
<dbReference type="InParanoid" id="W5N4C8"/>
<evidence type="ECO:0000256" key="9">
    <source>
        <dbReference type="ARBA" id="ARBA00062391"/>
    </source>
</evidence>
<dbReference type="KEGG" id="loc:102683109"/>
<feature type="compositionally biased region" description="Acidic residues" evidence="11">
    <location>
        <begin position="235"/>
        <end position="248"/>
    </location>
</feature>
<accession>W5N4C8</accession>
<evidence type="ECO:0000256" key="1">
    <source>
        <dbReference type="ARBA" id="ARBA00004611"/>
    </source>
</evidence>
<dbReference type="STRING" id="7918.ENSLOCP00000015487"/>
<reference evidence="12" key="3">
    <citation type="submission" date="2025-09" db="UniProtKB">
        <authorList>
            <consortium name="Ensembl"/>
        </authorList>
    </citation>
    <scope>IDENTIFICATION</scope>
</reference>
<feature type="region of interest" description="Disordered" evidence="11">
    <location>
        <begin position="77"/>
        <end position="248"/>
    </location>
</feature>
<dbReference type="OMA" id="AEGHSEM"/>
<dbReference type="InterPro" id="IPR007858">
    <property type="entry name" value="Dpy-30_motif"/>
</dbReference>
<evidence type="ECO:0000256" key="2">
    <source>
        <dbReference type="ARBA" id="ARBA00010849"/>
    </source>
</evidence>
<keyword evidence="4" id="KW-0282">Flagellum</keyword>
<evidence type="ECO:0000313" key="13">
    <source>
        <dbReference type="Proteomes" id="UP000018468"/>
    </source>
</evidence>
<evidence type="ECO:0000256" key="6">
    <source>
        <dbReference type="ARBA" id="ARBA00023212"/>
    </source>
</evidence>
<evidence type="ECO:0000313" key="12">
    <source>
        <dbReference type="Ensembl" id="ENSLOCP00000015487.1"/>
    </source>
</evidence>
<evidence type="ECO:0000256" key="8">
    <source>
        <dbReference type="ARBA" id="ARBA00058296"/>
    </source>
</evidence>
<protein>
    <recommendedName>
        <fullName evidence="10">DPY30 domain-containing protein 1</fullName>
    </recommendedName>
</protein>
<dbReference type="InterPro" id="IPR049630">
    <property type="entry name" value="DYDC-like_DD"/>
</dbReference>
<dbReference type="RefSeq" id="XP_069045380.1">
    <property type="nucleotide sequence ID" value="XM_069189279.1"/>
</dbReference>
<dbReference type="Gene3D" id="1.20.890.10">
    <property type="entry name" value="cAMP-dependent protein kinase regulatory subunit, dimerization-anchoring domain"/>
    <property type="match status" value="1"/>
</dbReference>
<comment type="subcellular location">
    <subcellularLocation>
        <location evidence="1">Cytoplasm</location>
        <location evidence="1">Cytoskeleton</location>
        <location evidence="1">Flagellum axoneme</location>
    </subcellularLocation>
</comment>
<dbReference type="PANTHER" id="PTHR23356">
    <property type="entry name" value="DPY30-RELATED"/>
    <property type="match status" value="1"/>
</dbReference>
<dbReference type="Ensembl" id="ENSLOCT00000015516.1">
    <property type="protein sequence ID" value="ENSLOCP00000015487.1"/>
    <property type="gene ID" value="ENSLOCG00000012581.1"/>
</dbReference>
<dbReference type="PANTHER" id="PTHR23356:SF16">
    <property type="entry name" value="DPY30 DOMAIN CONTAINING 2"/>
    <property type="match status" value="1"/>
</dbReference>
<dbReference type="GO" id="GO:0048188">
    <property type="term" value="C:Set1C/COMPASS complex"/>
    <property type="evidence" value="ECO:0007669"/>
    <property type="project" value="InterPro"/>
</dbReference>
<reference evidence="12" key="2">
    <citation type="submission" date="2025-08" db="UniProtKB">
        <authorList>
            <consortium name="Ensembl"/>
        </authorList>
    </citation>
    <scope>IDENTIFICATION</scope>
</reference>
<dbReference type="OrthoDB" id="432281at2759"/>
<dbReference type="InterPro" id="IPR037856">
    <property type="entry name" value="Sdc1/DPY30"/>
</dbReference>
<keyword evidence="13" id="KW-1185">Reference proteome</keyword>
<reference evidence="13" key="1">
    <citation type="submission" date="2011-12" db="EMBL/GenBank/DDBJ databases">
        <title>The Draft Genome of Lepisosteus oculatus.</title>
        <authorList>
            <consortium name="The Broad Institute Genome Assembly &amp; Analysis Group"/>
            <consortium name="Computational R&amp;D Group"/>
            <consortium name="and Sequencing Platform"/>
            <person name="Di Palma F."/>
            <person name="Alfoldi J."/>
            <person name="Johnson J."/>
            <person name="Berlin A."/>
            <person name="Gnerre S."/>
            <person name="Jaffe D."/>
            <person name="MacCallum I."/>
            <person name="Young S."/>
            <person name="Walker B.J."/>
            <person name="Lander E.S."/>
            <person name="Lindblad-Toh K."/>
        </authorList>
    </citation>
    <scope>NUCLEOTIDE SEQUENCE [LARGE SCALE GENOMIC DNA]</scope>
</reference>
<dbReference type="FunFam" id="1.20.890.10:FF:000009">
    <property type="entry name" value="DPY30 domain-containing protein 1"/>
    <property type="match status" value="1"/>
</dbReference>
<evidence type="ECO:0000256" key="11">
    <source>
        <dbReference type="SAM" id="MobiDB-lite"/>
    </source>
</evidence>
<dbReference type="Bgee" id="ENSLOCG00000012581">
    <property type="expression patterns" value="Expressed in testis and 12 other cell types or tissues"/>
</dbReference>
<organism evidence="12 13">
    <name type="scientific">Lepisosteus oculatus</name>
    <name type="common">Spotted gar</name>
    <dbReference type="NCBI Taxonomy" id="7918"/>
    <lineage>
        <taxon>Eukaryota</taxon>
        <taxon>Metazoa</taxon>
        <taxon>Chordata</taxon>
        <taxon>Craniata</taxon>
        <taxon>Vertebrata</taxon>
        <taxon>Euteleostomi</taxon>
        <taxon>Actinopterygii</taxon>
        <taxon>Neopterygii</taxon>
        <taxon>Holostei</taxon>
        <taxon>Semionotiformes</taxon>
        <taxon>Lepisosteidae</taxon>
        <taxon>Lepisosteus</taxon>
    </lineage>
</organism>
<feature type="compositionally biased region" description="Polar residues" evidence="11">
    <location>
        <begin position="129"/>
        <end position="142"/>
    </location>
</feature>
<evidence type="ECO:0000256" key="5">
    <source>
        <dbReference type="ARBA" id="ARBA00023069"/>
    </source>
</evidence>
<dbReference type="CDD" id="cd22966">
    <property type="entry name" value="DD_DYDC-like"/>
    <property type="match status" value="1"/>
</dbReference>
<evidence type="ECO:0000256" key="4">
    <source>
        <dbReference type="ARBA" id="ARBA00022846"/>
    </source>
</evidence>
<sequence length="248" mass="27477">MDTEYLKRSVGKCLVEGLAEVAELRPMDPIEYLAHWIYKYKENLDYQEMRKIQQLQLEQELQRARAEAALLERMKEEEDKIRQAERELVKDAEPVLPPDKTLASLSDKYGAPNLPSVEERDESIAEQGVSESATVDSTQSIQAEPVEPESEAVKTENSSEAEGHSEMAQGTPGEVTSEDHTEEKAGNKSDSAEPTQPVEAASAAESESQPLETEESPSSDLNDPAETAQNKVSEDLGEKEEEVEDGQK</sequence>
<dbReference type="Pfam" id="PF05186">
    <property type="entry name" value="Dpy-30"/>
    <property type="match status" value="1"/>
</dbReference>
<keyword evidence="5" id="KW-0969">Cilium</keyword>
<evidence type="ECO:0000256" key="10">
    <source>
        <dbReference type="ARBA" id="ARBA00068754"/>
    </source>
</evidence>
<dbReference type="Proteomes" id="UP000018468">
    <property type="component" value="Linkage group LG5"/>
</dbReference>
<name>W5N4C8_LEPOC</name>
<feature type="compositionally biased region" description="Basic and acidic residues" evidence="11">
    <location>
        <begin position="177"/>
        <end position="191"/>
    </location>
</feature>
<feature type="compositionally biased region" description="Low complexity" evidence="11">
    <location>
        <begin position="199"/>
        <end position="208"/>
    </location>
</feature>
<feature type="compositionally biased region" description="Basic and acidic residues" evidence="11">
    <location>
        <begin position="77"/>
        <end position="93"/>
    </location>
</feature>
<dbReference type="RefSeq" id="XP_015203157.1">
    <property type="nucleotide sequence ID" value="XM_015347671.2"/>
</dbReference>
<comment type="function">
    <text evidence="8">Functions as part of axonemal radial spoke complexes that play an important part in the motility of sperm and cilia. Plays a crucial role during acrosome biogenesis.</text>
</comment>
<comment type="similarity">
    <text evidence="2">Belongs to the dpy-30 family.</text>
</comment>
<evidence type="ECO:0000256" key="3">
    <source>
        <dbReference type="ARBA" id="ARBA00022490"/>
    </source>
</evidence>
<dbReference type="GeneID" id="102683109"/>
<keyword evidence="7" id="KW-0966">Cell projection</keyword>
<dbReference type="EMBL" id="AHAT01023114">
    <property type="status" value="NOT_ANNOTATED_CDS"/>
    <property type="molecule type" value="Genomic_DNA"/>
</dbReference>